<dbReference type="STRING" id="314285.KT71_02217"/>
<dbReference type="HAMAP" id="MF_00199">
    <property type="entry name" value="ApaH"/>
    <property type="match status" value="1"/>
</dbReference>
<proteinExistence type="inferred from homology"/>
<dbReference type="SUPFAM" id="SSF56300">
    <property type="entry name" value="Metallo-dependent phosphatases"/>
    <property type="match status" value="1"/>
</dbReference>
<dbReference type="Pfam" id="PF00149">
    <property type="entry name" value="Metallophos"/>
    <property type="match status" value="1"/>
</dbReference>
<dbReference type="NCBIfam" id="NF001204">
    <property type="entry name" value="PRK00166.1"/>
    <property type="match status" value="1"/>
</dbReference>
<dbReference type="NCBIfam" id="TIGR00668">
    <property type="entry name" value="apaH"/>
    <property type="match status" value="1"/>
</dbReference>
<keyword evidence="8" id="KW-1185">Reference proteome</keyword>
<sequence length="279" mass="31351">MATWVVGDIQGCKKPLKRLLKKVGFSWDRDMLWCTGDLVNRGPKCLKTLRFFYKHRDNIRVVLGNHDLHLMAIAAGAKKLGRLDTLEPILLAEDRDVLIGWLHQQPLLYQEHGFTLVHAGIPPQWSVKDAAARAREVESVLQSPNCTEFFSAMYGNEPAIWSDDLQGMDRLRVITNYLTRMRYCFEDGRLDLESKGPLANPGGPAANNEALDAWFNYPHRKTTYDRILFGHWASLQGQTSTPNAIGLDTGCVWGNSLTFYCLETGERVSEPCNASAAPS</sequence>
<evidence type="ECO:0000259" key="6">
    <source>
        <dbReference type="Pfam" id="PF00149"/>
    </source>
</evidence>
<dbReference type="eggNOG" id="COG0639">
    <property type="taxonomic scope" value="Bacteria"/>
</dbReference>
<dbReference type="AlphaFoldDB" id="A4A6V5"/>
<dbReference type="OrthoDB" id="9807890at2"/>
<dbReference type="Gene3D" id="3.60.21.10">
    <property type="match status" value="1"/>
</dbReference>
<evidence type="ECO:0000256" key="3">
    <source>
        <dbReference type="ARBA" id="ARBA00022801"/>
    </source>
</evidence>
<dbReference type="HOGENOM" id="CLU_056184_1_0_6"/>
<evidence type="ECO:0000256" key="2">
    <source>
        <dbReference type="ARBA" id="ARBA00005419"/>
    </source>
</evidence>
<dbReference type="InterPro" id="IPR004843">
    <property type="entry name" value="Calcineurin-like_PHP"/>
</dbReference>
<gene>
    <name evidence="5" type="primary">apaH</name>
    <name evidence="7" type="ORF">KT71_02217</name>
</gene>
<accession>A4A6V5</accession>
<dbReference type="PANTHER" id="PTHR40942:SF4">
    <property type="entry name" value="CYTOCHROME C5"/>
    <property type="match status" value="1"/>
</dbReference>
<comment type="catalytic activity">
    <reaction evidence="4 5">
        <text>P(1),P(4)-bis(5'-adenosyl) tetraphosphate + H2O = 2 ADP + 2 H(+)</text>
        <dbReference type="Rhea" id="RHEA:24252"/>
        <dbReference type="ChEBI" id="CHEBI:15377"/>
        <dbReference type="ChEBI" id="CHEBI:15378"/>
        <dbReference type="ChEBI" id="CHEBI:58141"/>
        <dbReference type="ChEBI" id="CHEBI:456216"/>
        <dbReference type="EC" id="3.6.1.41"/>
    </reaction>
</comment>
<organism evidence="7 8">
    <name type="scientific">Congregibacter litoralis KT71</name>
    <dbReference type="NCBI Taxonomy" id="314285"/>
    <lineage>
        <taxon>Bacteria</taxon>
        <taxon>Pseudomonadati</taxon>
        <taxon>Pseudomonadota</taxon>
        <taxon>Gammaproteobacteria</taxon>
        <taxon>Cellvibrionales</taxon>
        <taxon>Halieaceae</taxon>
        <taxon>Congregibacter</taxon>
    </lineage>
</organism>
<dbReference type="PIRSF" id="PIRSF000903">
    <property type="entry name" value="B5n-ttraPtase_sm"/>
    <property type="match status" value="1"/>
</dbReference>
<dbReference type="Proteomes" id="UP000019205">
    <property type="component" value="Chromosome"/>
</dbReference>
<protein>
    <recommendedName>
        <fullName evidence="5">Bis(5'-nucleosyl)-tetraphosphatase, symmetrical</fullName>
        <ecNumber evidence="5">3.6.1.41</ecNumber>
    </recommendedName>
    <alternativeName>
        <fullName evidence="5">Ap4A hydrolase</fullName>
    </alternativeName>
    <alternativeName>
        <fullName evidence="5">Diadenosine 5',5'''-P1,P4-tetraphosphate pyrophosphohydrolase</fullName>
    </alternativeName>
    <alternativeName>
        <fullName evidence="5">Diadenosine tetraphosphatase</fullName>
    </alternativeName>
</protein>
<dbReference type="PANTHER" id="PTHR40942">
    <property type="match status" value="1"/>
</dbReference>
<dbReference type="RefSeq" id="WP_008292842.1">
    <property type="nucleotide sequence ID" value="NZ_CM002299.1"/>
</dbReference>
<dbReference type="EMBL" id="AAOA02000002">
    <property type="protein sequence ID" value="EAQ98024.1"/>
    <property type="molecule type" value="Genomic_DNA"/>
</dbReference>
<keyword evidence="3 5" id="KW-0378">Hydrolase</keyword>
<reference evidence="7 8" key="1">
    <citation type="journal article" date="2007" name="Proc. Natl. Acad. Sci. U.S.A.">
        <title>Characterization of a marine gammaproteobacterium capable of aerobic anoxygenic photosynthesis.</title>
        <authorList>
            <person name="Fuchs B.M."/>
            <person name="Spring S."/>
            <person name="Teeling H."/>
            <person name="Quast C."/>
            <person name="Wulf J."/>
            <person name="Schattenhofer M."/>
            <person name="Yan S."/>
            <person name="Ferriera S."/>
            <person name="Johnson J."/>
            <person name="Glockner F.O."/>
            <person name="Amann R."/>
        </authorList>
    </citation>
    <scope>NUCLEOTIDE SEQUENCE [LARGE SCALE GENOMIC DNA]</scope>
    <source>
        <strain evidence="7">KT71</strain>
    </source>
</reference>
<evidence type="ECO:0000313" key="7">
    <source>
        <dbReference type="EMBL" id="EAQ98024.1"/>
    </source>
</evidence>
<name>A4A6V5_9GAMM</name>
<evidence type="ECO:0000313" key="8">
    <source>
        <dbReference type="Proteomes" id="UP000019205"/>
    </source>
</evidence>
<comment type="function">
    <text evidence="1 5">Hydrolyzes diadenosine 5',5'''-P1,P4-tetraphosphate to yield ADP.</text>
</comment>
<evidence type="ECO:0000256" key="4">
    <source>
        <dbReference type="ARBA" id="ARBA00049417"/>
    </source>
</evidence>
<comment type="similarity">
    <text evidence="2 5">Belongs to the Ap4A hydrolase family.</text>
</comment>
<dbReference type="InterPro" id="IPR004617">
    <property type="entry name" value="ApaH"/>
</dbReference>
<reference evidence="7 8" key="2">
    <citation type="journal article" date="2009" name="PLoS ONE">
        <title>The photosynthetic apparatus and its regulation in the aerobic gammaproteobacterium Congregibacter litoralis gen. nov., sp. nov.</title>
        <authorList>
            <person name="Spring S."/>
            <person name="Lunsdorf H."/>
            <person name="Fuchs B.M."/>
            <person name="Tindall B.J."/>
        </authorList>
    </citation>
    <scope>NUCLEOTIDE SEQUENCE [LARGE SCALE GENOMIC DNA]</scope>
    <source>
        <strain evidence="7">KT71</strain>
    </source>
</reference>
<comment type="caution">
    <text evidence="7">The sequence shown here is derived from an EMBL/GenBank/DDBJ whole genome shotgun (WGS) entry which is preliminary data.</text>
</comment>
<feature type="domain" description="Calcineurin-like phosphoesterase" evidence="6">
    <location>
        <begin position="2"/>
        <end position="231"/>
    </location>
</feature>
<dbReference type="GO" id="GO:0008803">
    <property type="term" value="F:bis(5'-nucleosyl)-tetraphosphatase (symmetrical) activity"/>
    <property type="evidence" value="ECO:0007669"/>
    <property type="project" value="UniProtKB-UniRule"/>
</dbReference>
<evidence type="ECO:0000256" key="5">
    <source>
        <dbReference type="HAMAP-Rule" id="MF_00199"/>
    </source>
</evidence>
<dbReference type="InterPro" id="IPR029052">
    <property type="entry name" value="Metallo-depent_PP-like"/>
</dbReference>
<evidence type="ECO:0000256" key="1">
    <source>
        <dbReference type="ARBA" id="ARBA00003413"/>
    </source>
</evidence>
<dbReference type="CDD" id="cd07422">
    <property type="entry name" value="MPP_ApaH"/>
    <property type="match status" value="1"/>
</dbReference>
<dbReference type="EC" id="3.6.1.41" evidence="5"/>